<dbReference type="GO" id="GO:0003723">
    <property type="term" value="F:RNA binding"/>
    <property type="evidence" value="ECO:0007669"/>
    <property type="project" value="UniProtKB-KW"/>
</dbReference>
<dbReference type="Proteomes" id="UP001165289">
    <property type="component" value="Unassembled WGS sequence"/>
</dbReference>
<feature type="domain" description="Nucleophosmin C-terminal" evidence="10">
    <location>
        <begin position="279"/>
        <end position="318"/>
    </location>
</feature>
<proteinExistence type="inferred from homology"/>
<evidence type="ECO:0000256" key="4">
    <source>
        <dbReference type="ARBA" id="ARBA00022490"/>
    </source>
</evidence>
<dbReference type="AlphaFoldDB" id="A0AAV7JGB9"/>
<feature type="compositionally biased region" description="Basic and acidic residues" evidence="8">
    <location>
        <begin position="231"/>
        <end position="247"/>
    </location>
</feature>
<dbReference type="GO" id="GO:0005730">
    <property type="term" value="C:nucleolus"/>
    <property type="evidence" value="ECO:0007669"/>
    <property type="project" value="UniProtKB-SubCell"/>
</dbReference>
<reference evidence="11 12" key="1">
    <citation type="journal article" date="2023" name="BMC Biol.">
        <title>The compact genome of the sponge Oopsacas minuta (Hexactinellida) is lacking key metazoan core genes.</title>
        <authorList>
            <person name="Santini S."/>
            <person name="Schenkelaars Q."/>
            <person name="Jourda C."/>
            <person name="Duchesne M."/>
            <person name="Belahbib H."/>
            <person name="Rocher C."/>
            <person name="Selva M."/>
            <person name="Riesgo A."/>
            <person name="Vervoort M."/>
            <person name="Leys S.P."/>
            <person name="Kodjabachian L."/>
            <person name="Le Bivic A."/>
            <person name="Borchiellini C."/>
            <person name="Claverie J.M."/>
            <person name="Renard E."/>
        </authorList>
    </citation>
    <scope>NUCLEOTIDE SEQUENCE [LARGE SCALE GENOMIC DNA]</scope>
    <source>
        <strain evidence="11">SPO-2</strain>
    </source>
</reference>
<feature type="region of interest" description="Disordered" evidence="8">
    <location>
        <begin position="111"/>
        <end position="272"/>
    </location>
</feature>
<dbReference type="InterPro" id="IPR024057">
    <property type="entry name" value="Nucleoplasmin_core_dom"/>
</dbReference>
<gene>
    <name evidence="11" type="ORF">LOD99_8384</name>
</gene>
<keyword evidence="12" id="KW-1185">Reference proteome</keyword>
<evidence type="ECO:0000256" key="3">
    <source>
        <dbReference type="ARBA" id="ARBA00010744"/>
    </source>
</evidence>
<organism evidence="11 12">
    <name type="scientific">Oopsacas minuta</name>
    <dbReference type="NCBI Taxonomy" id="111878"/>
    <lineage>
        <taxon>Eukaryota</taxon>
        <taxon>Metazoa</taxon>
        <taxon>Porifera</taxon>
        <taxon>Hexactinellida</taxon>
        <taxon>Hexasterophora</taxon>
        <taxon>Lyssacinosida</taxon>
        <taxon>Leucopsacidae</taxon>
        <taxon>Oopsacas</taxon>
    </lineage>
</organism>
<dbReference type="InterPro" id="IPR036824">
    <property type="entry name" value="Nucleoplasmin_core_dom_sf"/>
</dbReference>
<feature type="domain" description="Nucleoplasmin core" evidence="9">
    <location>
        <begin position="13"/>
        <end position="112"/>
    </location>
</feature>
<dbReference type="InterPro" id="IPR004301">
    <property type="entry name" value="Nucleoplasmin"/>
</dbReference>
<dbReference type="EMBL" id="JAKMXF010000335">
    <property type="protein sequence ID" value="KAI6647923.1"/>
    <property type="molecule type" value="Genomic_DNA"/>
</dbReference>
<evidence type="ECO:0000256" key="6">
    <source>
        <dbReference type="ARBA" id="ARBA00022884"/>
    </source>
</evidence>
<evidence type="ECO:0000259" key="10">
    <source>
        <dbReference type="Pfam" id="PF16276"/>
    </source>
</evidence>
<dbReference type="Pfam" id="PF03066">
    <property type="entry name" value="Nucleoplasmin"/>
    <property type="match status" value="1"/>
</dbReference>
<dbReference type="GO" id="GO:0005737">
    <property type="term" value="C:cytoplasm"/>
    <property type="evidence" value="ECO:0007669"/>
    <property type="project" value="UniProtKB-SubCell"/>
</dbReference>
<evidence type="ECO:0000256" key="7">
    <source>
        <dbReference type="ARBA" id="ARBA00023242"/>
    </source>
</evidence>
<dbReference type="PANTHER" id="PTHR22747:SF18">
    <property type="entry name" value="GEO09167P1-RELATED"/>
    <property type="match status" value="1"/>
</dbReference>
<comment type="caution">
    <text evidence="11">The sequence shown here is derived from an EMBL/GenBank/DDBJ whole genome shotgun (WGS) entry which is preliminary data.</text>
</comment>
<dbReference type="PANTHER" id="PTHR22747">
    <property type="entry name" value="NUCLEOPLASMIN"/>
    <property type="match status" value="1"/>
</dbReference>
<keyword evidence="5" id="KW-0597">Phosphoprotein</keyword>
<keyword evidence="7" id="KW-0539">Nucleus</keyword>
<dbReference type="InterPro" id="IPR032569">
    <property type="entry name" value="NPM1_C"/>
</dbReference>
<dbReference type="Gene3D" id="2.60.120.340">
    <property type="entry name" value="Nucleoplasmin core domain"/>
    <property type="match status" value="1"/>
</dbReference>
<dbReference type="Gene3D" id="1.10.10.2100">
    <property type="match status" value="1"/>
</dbReference>
<dbReference type="GO" id="GO:0006338">
    <property type="term" value="P:chromatin remodeling"/>
    <property type="evidence" value="ECO:0007669"/>
    <property type="project" value="TreeGrafter"/>
</dbReference>
<feature type="compositionally biased region" description="Acidic residues" evidence="8">
    <location>
        <begin position="193"/>
        <end position="227"/>
    </location>
</feature>
<sequence length="323" mass="35441">MAEFFGPPNEKPWGIVLDKNNNSVVWPSELSDGDDMRLELSQATLGAGAKSGERNIVELKIISEENLEETQSFPVVSLREGLSEHTLLNLTLNPPVSFKLVAGSGPISIMGVQHNVGGDETSESDSDDDDGDQLVKAESTTSSKKRKRESPVSEAKKSKVEAEKTTPVIAKKDKIDTKQDAKDKIMKMMGGEDSGDDSNDEMDEFTPSDSDDDDEGKNGLDLDDYSLSDESVEKVTKPSPVKKDKTQKATKPKPAAKQVDTKPQAKIGKVNPEAMEAIKAKIRANKSLPKTEDKFKNYIKSMRVSDAGQISELWKFVQQIRKP</sequence>
<dbReference type="GO" id="GO:0003682">
    <property type="term" value="F:chromatin binding"/>
    <property type="evidence" value="ECO:0007669"/>
    <property type="project" value="TreeGrafter"/>
</dbReference>
<keyword evidence="6" id="KW-0694">RNA-binding</keyword>
<evidence type="ECO:0000313" key="12">
    <source>
        <dbReference type="Proteomes" id="UP001165289"/>
    </source>
</evidence>
<evidence type="ECO:0000256" key="2">
    <source>
        <dbReference type="ARBA" id="ARBA00004604"/>
    </source>
</evidence>
<evidence type="ECO:0000256" key="1">
    <source>
        <dbReference type="ARBA" id="ARBA00004496"/>
    </source>
</evidence>
<comment type="subcellular location">
    <subcellularLocation>
        <location evidence="1">Cytoplasm</location>
    </subcellularLocation>
    <subcellularLocation>
        <location evidence="2">Nucleus</location>
        <location evidence="2">Nucleolus</location>
    </subcellularLocation>
</comment>
<dbReference type="Pfam" id="PF16276">
    <property type="entry name" value="NPM1-C"/>
    <property type="match status" value="1"/>
</dbReference>
<feature type="compositionally biased region" description="Basic and acidic residues" evidence="8">
    <location>
        <begin position="149"/>
        <end position="186"/>
    </location>
</feature>
<dbReference type="GO" id="GO:0042393">
    <property type="term" value="F:histone binding"/>
    <property type="evidence" value="ECO:0007669"/>
    <property type="project" value="TreeGrafter"/>
</dbReference>
<evidence type="ECO:0000256" key="8">
    <source>
        <dbReference type="SAM" id="MobiDB-lite"/>
    </source>
</evidence>
<dbReference type="GO" id="GO:0005654">
    <property type="term" value="C:nucleoplasm"/>
    <property type="evidence" value="ECO:0007669"/>
    <property type="project" value="TreeGrafter"/>
</dbReference>
<accession>A0AAV7JGB9</accession>
<feature type="compositionally biased region" description="Acidic residues" evidence="8">
    <location>
        <begin position="120"/>
        <end position="132"/>
    </location>
</feature>
<comment type="similarity">
    <text evidence="3">Belongs to the nucleoplasmin family.</text>
</comment>
<keyword evidence="4" id="KW-0963">Cytoplasm</keyword>
<evidence type="ECO:0000259" key="9">
    <source>
        <dbReference type="Pfam" id="PF03066"/>
    </source>
</evidence>
<dbReference type="SUPFAM" id="SSF69203">
    <property type="entry name" value="Nucleoplasmin-like core domain"/>
    <property type="match status" value="1"/>
</dbReference>
<name>A0AAV7JGB9_9METZ</name>
<protein>
    <submittedName>
        <fullName evidence="11">Nucleoplasmin-like protein ANO39</fullName>
    </submittedName>
</protein>
<evidence type="ECO:0000313" key="11">
    <source>
        <dbReference type="EMBL" id="KAI6647923.1"/>
    </source>
</evidence>
<evidence type="ECO:0000256" key="5">
    <source>
        <dbReference type="ARBA" id="ARBA00022553"/>
    </source>
</evidence>